<protein>
    <submittedName>
        <fullName evidence="2">Uncharacterized protein</fullName>
    </submittedName>
</protein>
<dbReference type="EMBL" id="LLXI01007064">
    <property type="protein sequence ID" value="PKY62409.1"/>
    <property type="molecule type" value="Genomic_DNA"/>
</dbReference>
<evidence type="ECO:0000313" key="2">
    <source>
        <dbReference type="EMBL" id="PKY62409.1"/>
    </source>
</evidence>
<name>A0A2I1HU63_9GLOM</name>
<evidence type="ECO:0000256" key="1">
    <source>
        <dbReference type="SAM" id="MobiDB-lite"/>
    </source>
</evidence>
<feature type="compositionally biased region" description="Low complexity" evidence="1">
    <location>
        <begin position="230"/>
        <end position="250"/>
    </location>
</feature>
<dbReference type="VEuPathDB" id="FungiDB:FUN_019147"/>
<keyword evidence="3" id="KW-1185">Reference proteome</keyword>
<feature type="region of interest" description="Disordered" evidence="1">
    <location>
        <begin position="230"/>
        <end position="261"/>
    </location>
</feature>
<reference evidence="2 3" key="1">
    <citation type="submission" date="2015-10" db="EMBL/GenBank/DDBJ databases">
        <title>Genome analyses suggest a sexual origin of heterokaryosis in a supposedly ancient asexual fungus.</title>
        <authorList>
            <person name="Ropars J."/>
            <person name="Sedzielewska K."/>
            <person name="Noel J."/>
            <person name="Charron P."/>
            <person name="Farinelli L."/>
            <person name="Marton T."/>
            <person name="Kruger M."/>
            <person name="Pelin A."/>
            <person name="Brachmann A."/>
            <person name="Corradi N."/>
        </authorList>
    </citation>
    <scope>NUCLEOTIDE SEQUENCE [LARGE SCALE GENOMIC DNA]</scope>
    <source>
        <strain evidence="2 3">A4</strain>
    </source>
</reference>
<feature type="region of interest" description="Disordered" evidence="1">
    <location>
        <begin position="173"/>
        <end position="205"/>
    </location>
</feature>
<organism evidence="2 3">
    <name type="scientific">Rhizophagus irregularis</name>
    <dbReference type="NCBI Taxonomy" id="588596"/>
    <lineage>
        <taxon>Eukaryota</taxon>
        <taxon>Fungi</taxon>
        <taxon>Fungi incertae sedis</taxon>
        <taxon>Mucoromycota</taxon>
        <taxon>Glomeromycotina</taxon>
        <taxon>Glomeromycetes</taxon>
        <taxon>Glomerales</taxon>
        <taxon>Glomeraceae</taxon>
        <taxon>Rhizophagus</taxon>
    </lineage>
</organism>
<evidence type="ECO:0000313" key="3">
    <source>
        <dbReference type="Proteomes" id="UP000234323"/>
    </source>
</evidence>
<dbReference type="AlphaFoldDB" id="A0A2I1HU63"/>
<sequence>MRYFKEVLHLEENIAEEENREKVRKFQKSITYRWWNGNKYPQLWINDDITDMIIKKIVETKGFVEEYGEVGELESSDDAGESNSNKGDEHIERIYKNYWLENGYEINVEEIRRIINFGIENEIMKTKDFIENYMTIKELDDEGVIKELKRWYSTNAMECPLCNRMILTREAAGIIDSEESGEKSDNEESEEDNIDDSEKVGEILDPEEYEIWEENTKDFNENEFENNNENVINTEGFGSSQNSDSNNSLNIKDSNIENSDTKSELSDYNLQDLFQENILLNMGATLDEMRNLFRTFVQNQYGNDLENDLGTPNPNLVNNALGNINATRGLVVEFPLFGGSENEDAENGYKDLEMLTQQML</sequence>
<gene>
    <name evidence="2" type="ORF">RhiirA4_432510</name>
</gene>
<proteinExistence type="predicted"/>
<dbReference type="Proteomes" id="UP000234323">
    <property type="component" value="Unassembled WGS sequence"/>
</dbReference>
<dbReference type="VEuPathDB" id="FungiDB:RhiirA1_476297"/>
<dbReference type="VEuPathDB" id="FungiDB:RhiirFUN_001939"/>
<comment type="caution">
    <text evidence="2">The sequence shown here is derived from an EMBL/GenBank/DDBJ whole genome shotgun (WGS) entry which is preliminary data.</text>
</comment>
<accession>A0A2I1HU63</accession>